<dbReference type="Gene3D" id="1.25.40.10">
    <property type="entry name" value="Tetratricopeptide repeat domain"/>
    <property type="match status" value="2"/>
</dbReference>
<evidence type="ECO:0000256" key="10">
    <source>
        <dbReference type="SAM" id="Phobius"/>
    </source>
</evidence>
<keyword evidence="5" id="KW-0547">Nucleotide-binding</keyword>
<keyword evidence="10" id="KW-1133">Transmembrane helix</keyword>
<dbReference type="EMBL" id="FNEZ01000001">
    <property type="protein sequence ID" value="SDJ29506.1"/>
    <property type="molecule type" value="Genomic_DNA"/>
</dbReference>
<dbReference type="SUPFAM" id="SSF55874">
    <property type="entry name" value="ATPase domain of HSP90 chaperone/DNA topoisomerase II/histidine kinase"/>
    <property type="match status" value="1"/>
</dbReference>
<evidence type="ECO:0000256" key="4">
    <source>
        <dbReference type="ARBA" id="ARBA00022679"/>
    </source>
</evidence>
<evidence type="ECO:0000259" key="12">
    <source>
        <dbReference type="PROSITE" id="PS50109"/>
    </source>
</evidence>
<keyword evidence="10" id="KW-0472">Membrane</keyword>
<evidence type="ECO:0000256" key="8">
    <source>
        <dbReference type="ARBA" id="ARBA00023012"/>
    </source>
</evidence>
<keyword evidence="7" id="KW-0067">ATP-binding</keyword>
<accession>A0A1G8SJU2</accession>
<dbReference type="GO" id="GO:0000155">
    <property type="term" value="F:phosphorelay sensor kinase activity"/>
    <property type="evidence" value="ECO:0007669"/>
    <property type="project" value="InterPro"/>
</dbReference>
<dbReference type="GO" id="GO:0046983">
    <property type="term" value="F:protein dimerization activity"/>
    <property type="evidence" value="ECO:0007669"/>
    <property type="project" value="InterPro"/>
</dbReference>
<dbReference type="RefSeq" id="WP_091391761.1">
    <property type="nucleotide sequence ID" value="NZ_BKAI01000002.1"/>
</dbReference>
<evidence type="ECO:0000256" key="6">
    <source>
        <dbReference type="ARBA" id="ARBA00022777"/>
    </source>
</evidence>
<dbReference type="PROSITE" id="PS50109">
    <property type="entry name" value="HIS_KIN"/>
    <property type="match status" value="1"/>
</dbReference>
<keyword evidence="10" id="KW-0812">Transmembrane</keyword>
<feature type="signal peptide" evidence="11">
    <location>
        <begin position="1"/>
        <end position="23"/>
    </location>
</feature>
<keyword evidence="14" id="KW-1185">Reference proteome</keyword>
<dbReference type="STRING" id="1128970.SAMN04487935_0590"/>
<dbReference type="InterPro" id="IPR019734">
    <property type="entry name" value="TPR_rpt"/>
</dbReference>
<evidence type="ECO:0000256" key="7">
    <source>
        <dbReference type="ARBA" id="ARBA00022840"/>
    </source>
</evidence>
<sequence>MNIFSKSCGFLFCMIFSYGTASAQKDSVAIKKMLDEAYGFEVSAPQKALKIYRNTYNSSIKDKYWIGAFKALLYSGLVHNDRGNYDSAIYYFQKSKPFAVKASNQRGIGQVYVNSANSYQFKGDYETATKYYLKGIPVFEKLKDSNAVSQSYQNLTGLYANIKNYKLEEFYLKKAIQYSRSSDKEQLGLLYGDFGLFYARNDKFKEALSYFKKTEALSLQDSSKVLSFFSNRNLGEYYRLTKKSEIAIPYYEKALGLTVALNDAFQKSDLLYTLSGLYLNEKDYKKAFFYGQESLNLAKNINAREVVYRSQRRLSVILNALHQPQKAFTLLEQSYTLRDTVFDENHIKQISLMQTQFETEKKDKAIANQRAQLKKNEVELIKRKTTIACAIATAIALALLSLGIWLFFRQSQKLKNKEILALQQQQEITKLEALIDGEEKERRRIAQELHDGINGDLSAIKFRILGIDESNLSADDKENLTTTVEMIDQSCAQVRNISHNLMPASIIDFGLVETVQQYCSKISQSHPLELDFQYFGNPATLPKKSETVIYRIIQELINNIIKHSRATTALVQMNFHENELFITVEDNGVGFDVKNARNGLGLKNIESRIQLLKAGLEIDSSNKGTSFQINIDLNSIQK</sequence>
<dbReference type="InterPro" id="IPR050482">
    <property type="entry name" value="Sensor_HK_TwoCompSys"/>
</dbReference>
<dbReference type="PANTHER" id="PTHR24421:SF10">
    <property type="entry name" value="NITRATE_NITRITE SENSOR PROTEIN NARQ"/>
    <property type="match status" value="1"/>
</dbReference>
<dbReference type="Gene3D" id="1.20.5.1930">
    <property type="match status" value="1"/>
</dbReference>
<keyword evidence="6" id="KW-0418">Kinase</keyword>
<dbReference type="Pfam" id="PF13181">
    <property type="entry name" value="TPR_8"/>
    <property type="match status" value="2"/>
</dbReference>
<keyword evidence="4" id="KW-0808">Transferase</keyword>
<dbReference type="OrthoDB" id="9778366at2"/>
<dbReference type="InterPro" id="IPR011712">
    <property type="entry name" value="Sig_transdc_His_kin_sub3_dim/P"/>
</dbReference>
<name>A0A1G8SJU2_9FLAO</name>
<organism evidence="13 14">
    <name type="scientific">Flavobacterium noncentrifugens</name>
    <dbReference type="NCBI Taxonomy" id="1128970"/>
    <lineage>
        <taxon>Bacteria</taxon>
        <taxon>Pseudomonadati</taxon>
        <taxon>Bacteroidota</taxon>
        <taxon>Flavobacteriia</taxon>
        <taxon>Flavobacteriales</taxon>
        <taxon>Flavobacteriaceae</taxon>
        <taxon>Flavobacterium</taxon>
    </lineage>
</organism>
<dbReference type="CDD" id="cd16917">
    <property type="entry name" value="HATPase_UhpB-NarQ-NarX-like"/>
    <property type="match status" value="1"/>
</dbReference>
<evidence type="ECO:0000256" key="3">
    <source>
        <dbReference type="ARBA" id="ARBA00022553"/>
    </source>
</evidence>
<feature type="domain" description="Histidine kinase" evidence="12">
    <location>
        <begin position="444"/>
        <end position="635"/>
    </location>
</feature>
<keyword evidence="11" id="KW-0732">Signal</keyword>
<dbReference type="InterPro" id="IPR036890">
    <property type="entry name" value="HATPase_C_sf"/>
</dbReference>
<gene>
    <name evidence="13" type="ORF">SAMN04487935_0590</name>
</gene>
<evidence type="ECO:0000256" key="9">
    <source>
        <dbReference type="SAM" id="Coils"/>
    </source>
</evidence>
<dbReference type="Gene3D" id="3.30.565.10">
    <property type="entry name" value="Histidine kinase-like ATPase, C-terminal domain"/>
    <property type="match status" value="1"/>
</dbReference>
<dbReference type="AlphaFoldDB" id="A0A1G8SJU2"/>
<dbReference type="EC" id="2.7.13.3" evidence="2"/>
<dbReference type="SUPFAM" id="SSF48452">
    <property type="entry name" value="TPR-like"/>
    <property type="match status" value="2"/>
</dbReference>
<evidence type="ECO:0000313" key="13">
    <source>
        <dbReference type="EMBL" id="SDJ29506.1"/>
    </source>
</evidence>
<evidence type="ECO:0000256" key="11">
    <source>
        <dbReference type="SAM" id="SignalP"/>
    </source>
</evidence>
<evidence type="ECO:0000256" key="1">
    <source>
        <dbReference type="ARBA" id="ARBA00000085"/>
    </source>
</evidence>
<evidence type="ECO:0000256" key="2">
    <source>
        <dbReference type="ARBA" id="ARBA00012438"/>
    </source>
</evidence>
<keyword evidence="3" id="KW-0597">Phosphoprotein</keyword>
<feature type="transmembrane region" description="Helical" evidence="10">
    <location>
        <begin position="385"/>
        <end position="408"/>
    </location>
</feature>
<dbReference type="SMART" id="SM00387">
    <property type="entry name" value="HATPase_c"/>
    <property type="match status" value="1"/>
</dbReference>
<dbReference type="Pfam" id="PF07730">
    <property type="entry name" value="HisKA_3"/>
    <property type="match status" value="1"/>
</dbReference>
<dbReference type="Proteomes" id="UP000199580">
    <property type="component" value="Unassembled WGS sequence"/>
</dbReference>
<dbReference type="InterPro" id="IPR005467">
    <property type="entry name" value="His_kinase_dom"/>
</dbReference>
<feature type="coiled-coil region" evidence="9">
    <location>
        <begin position="414"/>
        <end position="448"/>
    </location>
</feature>
<reference evidence="13 14" key="1">
    <citation type="submission" date="2016-10" db="EMBL/GenBank/DDBJ databases">
        <authorList>
            <person name="de Groot N.N."/>
        </authorList>
    </citation>
    <scope>NUCLEOTIDE SEQUENCE [LARGE SCALE GENOMIC DNA]</scope>
    <source>
        <strain evidence="13 14">CGMCC 1.10076</strain>
    </source>
</reference>
<dbReference type="SMART" id="SM00028">
    <property type="entry name" value="TPR"/>
    <property type="match status" value="6"/>
</dbReference>
<dbReference type="GO" id="GO:0005524">
    <property type="term" value="F:ATP binding"/>
    <property type="evidence" value="ECO:0007669"/>
    <property type="project" value="UniProtKB-KW"/>
</dbReference>
<dbReference type="InterPro" id="IPR011990">
    <property type="entry name" value="TPR-like_helical_dom_sf"/>
</dbReference>
<dbReference type="PANTHER" id="PTHR24421">
    <property type="entry name" value="NITRATE/NITRITE SENSOR PROTEIN NARX-RELATED"/>
    <property type="match status" value="1"/>
</dbReference>
<dbReference type="Pfam" id="PF02518">
    <property type="entry name" value="HATPase_c"/>
    <property type="match status" value="1"/>
</dbReference>
<dbReference type="GO" id="GO:0016020">
    <property type="term" value="C:membrane"/>
    <property type="evidence" value="ECO:0007669"/>
    <property type="project" value="InterPro"/>
</dbReference>
<dbReference type="InterPro" id="IPR003594">
    <property type="entry name" value="HATPase_dom"/>
</dbReference>
<protein>
    <recommendedName>
        <fullName evidence="2">histidine kinase</fullName>
        <ecNumber evidence="2">2.7.13.3</ecNumber>
    </recommendedName>
</protein>
<feature type="chain" id="PRO_5011484044" description="histidine kinase" evidence="11">
    <location>
        <begin position="24"/>
        <end position="638"/>
    </location>
</feature>
<keyword evidence="9" id="KW-0175">Coiled coil</keyword>
<comment type="catalytic activity">
    <reaction evidence="1">
        <text>ATP + protein L-histidine = ADP + protein N-phospho-L-histidine.</text>
        <dbReference type="EC" id="2.7.13.3"/>
    </reaction>
</comment>
<proteinExistence type="predicted"/>
<evidence type="ECO:0000313" key="14">
    <source>
        <dbReference type="Proteomes" id="UP000199580"/>
    </source>
</evidence>
<evidence type="ECO:0000256" key="5">
    <source>
        <dbReference type="ARBA" id="ARBA00022741"/>
    </source>
</evidence>
<keyword evidence="8" id="KW-0902">Two-component regulatory system</keyword>